<dbReference type="Gene3D" id="2.30.130.60">
    <property type="match status" value="1"/>
</dbReference>
<comment type="caution">
    <text evidence="2">The sequence shown here is derived from an EMBL/GenBank/DDBJ whole genome shotgun (WGS) entry which is preliminary data.</text>
</comment>
<feature type="domain" description="rRNA small subunit methyltransferase F RNA-binding PUA-like" evidence="1">
    <location>
        <begin position="101"/>
        <end position="147"/>
    </location>
</feature>
<protein>
    <recommendedName>
        <fullName evidence="1">rRNA small subunit methyltransferase F RNA-binding PUA-like domain-containing protein</fullName>
    </recommendedName>
</protein>
<evidence type="ECO:0000313" key="2">
    <source>
        <dbReference type="EMBL" id="HFW32071.1"/>
    </source>
</evidence>
<dbReference type="EMBL" id="DTLB01000022">
    <property type="protein sequence ID" value="HFW32071.1"/>
    <property type="molecule type" value="Genomic_DNA"/>
</dbReference>
<dbReference type="Pfam" id="PF13636">
    <property type="entry name" value="Methyltranf_PUA"/>
    <property type="match status" value="1"/>
</dbReference>
<reference evidence="2" key="1">
    <citation type="journal article" date="2020" name="mSystems">
        <title>Genome- and Community-Level Interaction Insights into Carbon Utilization and Element Cycling Functions of Hydrothermarchaeota in Hydrothermal Sediment.</title>
        <authorList>
            <person name="Zhou Z."/>
            <person name="Liu Y."/>
            <person name="Xu W."/>
            <person name="Pan J."/>
            <person name="Luo Z.H."/>
            <person name="Li M."/>
        </authorList>
    </citation>
    <scope>NUCLEOTIDE SEQUENCE [LARGE SCALE GENOMIC DNA]</scope>
    <source>
        <strain evidence="2">SpSt-87</strain>
    </source>
</reference>
<proteinExistence type="predicted"/>
<dbReference type="InterPro" id="IPR027391">
    <property type="entry name" value="Nol1_Nop2_Fmu_2"/>
</dbReference>
<sequence>MPASPSPDQRHGGVLCGETEETVRNLLKEQFGVELPEIKFYLGGKNRVYVYKSCEFDDIAFQRGIYFGTIEKDGLRLSIEGSFIVGKIAKKNVIELDAENFRRWMRGEDVEAGVEGYYIVKCGNYFAGCGKGNGRILKNFVPKDRRIAKF</sequence>
<accession>A0A7C3MAL0</accession>
<name>A0A7C3MAL0_ARCFL</name>
<gene>
    <name evidence="2" type="ORF">ENW66_03840</name>
</gene>
<evidence type="ECO:0000259" key="1">
    <source>
        <dbReference type="Pfam" id="PF13636"/>
    </source>
</evidence>
<organism evidence="2">
    <name type="scientific">Archaeoglobus fulgidus</name>
    <dbReference type="NCBI Taxonomy" id="2234"/>
    <lineage>
        <taxon>Archaea</taxon>
        <taxon>Methanobacteriati</taxon>
        <taxon>Methanobacteriota</taxon>
        <taxon>Archaeoglobi</taxon>
        <taxon>Archaeoglobales</taxon>
        <taxon>Archaeoglobaceae</taxon>
        <taxon>Archaeoglobus</taxon>
    </lineage>
</organism>
<dbReference type="AlphaFoldDB" id="A0A7C3MAL0"/>